<comment type="subcellular location">
    <subcellularLocation>
        <location evidence="2">Cell membrane</location>
        <topology evidence="2">Lipid-anchor</topology>
        <topology evidence="2">GPI-anchor</topology>
    </subcellularLocation>
</comment>
<dbReference type="eggNOG" id="ENOG502QTIM">
    <property type="taxonomic scope" value="Eukaryota"/>
</dbReference>
<dbReference type="FunFam" id="1.20.58.1040:FF:000002">
    <property type="entry name" value="Glucan endo-1,3-beta-glucosidase 8"/>
    <property type="match status" value="1"/>
</dbReference>
<dbReference type="GO" id="GO:0042973">
    <property type="term" value="F:glucan endo-1,3-beta-D-glucosidase activity"/>
    <property type="evidence" value="ECO:0007669"/>
    <property type="project" value="UniProtKB-EC"/>
</dbReference>
<dbReference type="STRING" id="3659.A0A0A0LLR5"/>
<comment type="catalytic activity">
    <reaction evidence="1">
        <text>Hydrolysis of (1-&gt;3)-beta-D-glucosidic linkages in (1-&gt;3)-beta-D-glucans.</text>
        <dbReference type="EC" id="3.2.1.39"/>
    </reaction>
</comment>
<feature type="domain" description="X8" evidence="21">
    <location>
        <begin position="371"/>
        <end position="454"/>
    </location>
</feature>
<feature type="chain" id="PRO_5001972992" description="glucan endo-1,3-beta-D-glucosidase" evidence="20">
    <location>
        <begin position="29"/>
        <end position="487"/>
    </location>
</feature>
<proteinExistence type="inferred from homology"/>
<evidence type="ECO:0000256" key="9">
    <source>
        <dbReference type="ARBA" id="ARBA00022821"/>
    </source>
</evidence>
<keyword evidence="9" id="KW-0611">Plant defense</keyword>
<comment type="similarity">
    <text evidence="3 17">Belongs to the glycosyl hydrolase 17 family.</text>
</comment>
<keyword evidence="19" id="KW-1133">Transmembrane helix</keyword>
<dbReference type="SMART" id="SM00768">
    <property type="entry name" value="X8"/>
    <property type="match status" value="1"/>
</dbReference>
<dbReference type="EC" id="3.2.1.39" evidence="4"/>
<keyword evidence="14 18" id="KW-0326">Glycosidase</keyword>
<evidence type="ECO:0000256" key="4">
    <source>
        <dbReference type="ARBA" id="ARBA00012780"/>
    </source>
</evidence>
<evidence type="ECO:0000256" key="1">
    <source>
        <dbReference type="ARBA" id="ARBA00000382"/>
    </source>
</evidence>
<evidence type="ECO:0000256" key="5">
    <source>
        <dbReference type="ARBA" id="ARBA00022475"/>
    </source>
</evidence>
<evidence type="ECO:0000256" key="17">
    <source>
        <dbReference type="RuleBase" id="RU004335"/>
    </source>
</evidence>
<keyword evidence="19" id="KW-0812">Transmembrane</keyword>
<dbReference type="InterPro" id="IPR012946">
    <property type="entry name" value="X8"/>
</dbReference>
<keyword evidence="10 19" id="KW-0472">Membrane</keyword>
<keyword evidence="6" id="KW-0336">GPI-anchor</keyword>
<evidence type="ECO:0000256" key="19">
    <source>
        <dbReference type="SAM" id="Phobius"/>
    </source>
</evidence>
<evidence type="ECO:0000256" key="16">
    <source>
        <dbReference type="ARBA" id="ARBA00033417"/>
    </source>
</evidence>
<feature type="signal peptide" evidence="20">
    <location>
        <begin position="1"/>
        <end position="28"/>
    </location>
</feature>
<evidence type="ECO:0000256" key="6">
    <source>
        <dbReference type="ARBA" id="ARBA00022622"/>
    </source>
</evidence>
<dbReference type="GO" id="GO:0098552">
    <property type="term" value="C:side of membrane"/>
    <property type="evidence" value="ECO:0007669"/>
    <property type="project" value="UniProtKB-KW"/>
</dbReference>
<dbReference type="EMBL" id="CM002923">
    <property type="protein sequence ID" value="KGN61959.1"/>
    <property type="molecule type" value="Genomic_DNA"/>
</dbReference>
<dbReference type="PROSITE" id="PS00587">
    <property type="entry name" value="GLYCOSYL_HYDROL_F17"/>
    <property type="match status" value="1"/>
</dbReference>
<evidence type="ECO:0000259" key="21">
    <source>
        <dbReference type="SMART" id="SM00768"/>
    </source>
</evidence>
<dbReference type="InterPro" id="IPR044965">
    <property type="entry name" value="Glyco_hydro_17_plant"/>
</dbReference>
<evidence type="ECO:0000256" key="15">
    <source>
        <dbReference type="ARBA" id="ARBA00033335"/>
    </source>
</evidence>
<dbReference type="PANTHER" id="PTHR32227">
    <property type="entry name" value="GLUCAN ENDO-1,3-BETA-GLUCOSIDASE BG1-RELATED-RELATED"/>
    <property type="match status" value="1"/>
</dbReference>
<evidence type="ECO:0000256" key="10">
    <source>
        <dbReference type="ARBA" id="ARBA00023136"/>
    </source>
</evidence>
<evidence type="ECO:0000313" key="23">
    <source>
        <dbReference type="Proteomes" id="UP000029981"/>
    </source>
</evidence>
<dbReference type="Gene3D" id="1.20.58.1040">
    <property type="match status" value="1"/>
</dbReference>
<feature type="transmembrane region" description="Helical" evidence="19">
    <location>
        <begin position="465"/>
        <end position="486"/>
    </location>
</feature>
<dbReference type="InterPro" id="IPR000490">
    <property type="entry name" value="Glyco_hydro_17"/>
</dbReference>
<keyword evidence="13" id="KW-0449">Lipoprotein</keyword>
<dbReference type="InterPro" id="IPR017853">
    <property type="entry name" value="GH"/>
</dbReference>
<dbReference type="OMA" id="KMEVYLF"/>
<reference evidence="22 23" key="4">
    <citation type="journal article" date="2011" name="BMC Genomics">
        <title>RNA-Seq improves annotation of protein-coding genes in the cucumber genome.</title>
        <authorList>
            <person name="Li Z."/>
            <person name="Zhang Z."/>
            <person name="Yan P."/>
            <person name="Huang S."/>
            <person name="Fei Z."/>
            <person name="Lin K."/>
        </authorList>
    </citation>
    <scope>NUCLEOTIDE SEQUENCE [LARGE SCALE GENOMIC DNA]</scope>
    <source>
        <strain evidence="23">cv. 9930</strain>
    </source>
</reference>
<dbReference type="Gramene" id="KGN61959">
    <property type="protein sequence ID" value="KGN61959"/>
    <property type="gene ID" value="Csa_2G277010"/>
</dbReference>
<name>A0A0A0LLR5_CUCSA</name>
<evidence type="ECO:0000256" key="13">
    <source>
        <dbReference type="ARBA" id="ARBA00023288"/>
    </source>
</evidence>
<keyword evidence="8 18" id="KW-0378">Hydrolase</keyword>
<keyword evidence="5" id="KW-1003">Cell membrane</keyword>
<evidence type="ECO:0000256" key="3">
    <source>
        <dbReference type="ARBA" id="ARBA00008773"/>
    </source>
</evidence>
<gene>
    <name evidence="22" type="ORF">Csa_2G277010</name>
</gene>
<keyword evidence="11" id="KW-1015">Disulfide bond</keyword>
<dbReference type="Gene3D" id="3.20.20.80">
    <property type="entry name" value="Glycosidases"/>
    <property type="match status" value="1"/>
</dbReference>
<evidence type="ECO:0000256" key="20">
    <source>
        <dbReference type="SAM" id="SignalP"/>
    </source>
</evidence>
<dbReference type="SUPFAM" id="SSF51445">
    <property type="entry name" value="(Trans)glycosidases"/>
    <property type="match status" value="1"/>
</dbReference>
<evidence type="ECO:0000256" key="14">
    <source>
        <dbReference type="ARBA" id="ARBA00023295"/>
    </source>
</evidence>
<evidence type="ECO:0000256" key="2">
    <source>
        <dbReference type="ARBA" id="ARBA00004609"/>
    </source>
</evidence>
<evidence type="ECO:0000256" key="7">
    <source>
        <dbReference type="ARBA" id="ARBA00022729"/>
    </source>
</evidence>
<dbReference type="GO" id="GO:0005975">
    <property type="term" value="P:carbohydrate metabolic process"/>
    <property type="evidence" value="ECO:0007669"/>
    <property type="project" value="InterPro"/>
</dbReference>
<evidence type="ECO:0000256" key="11">
    <source>
        <dbReference type="ARBA" id="ARBA00023157"/>
    </source>
</evidence>
<dbReference type="GO" id="GO:0006952">
    <property type="term" value="P:defense response"/>
    <property type="evidence" value="ECO:0007669"/>
    <property type="project" value="UniProtKB-KW"/>
</dbReference>
<evidence type="ECO:0000313" key="22">
    <source>
        <dbReference type="EMBL" id="KGN61959.1"/>
    </source>
</evidence>
<accession>A0A0A0LLR5</accession>
<keyword evidence="23" id="KW-1185">Reference proteome</keyword>
<evidence type="ECO:0000256" key="18">
    <source>
        <dbReference type="RuleBase" id="RU004336"/>
    </source>
</evidence>
<dbReference type="Pfam" id="PF07983">
    <property type="entry name" value="X8"/>
    <property type="match status" value="1"/>
</dbReference>
<dbReference type="OrthoDB" id="408788at2759"/>
<dbReference type="Proteomes" id="UP000029981">
    <property type="component" value="Chromosome 2"/>
</dbReference>
<dbReference type="KEGG" id="csv:101215478"/>
<protein>
    <recommendedName>
        <fullName evidence="4">glucan endo-1,3-beta-D-glucosidase</fullName>
        <ecNumber evidence="4">3.2.1.39</ecNumber>
    </recommendedName>
    <alternativeName>
        <fullName evidence="15">(1-&gt;3)-beta-glucan endohydrolase</fullName>
    </alternativeName>
    <alternativeName>
        <fullName evidence="16">Beta-1,3-endoglucanase</fullName>
    </alternativeName>
</protein>
<dbReference type="Pfam" id="PF00332">
    <property type="entry name" value="Glyco_hydro_17"/>
    <property type="match status" value="1"/>
</dbReference>
<reference evidence="22 23" key="2">
    <citation type="journal article" date="2009" name="PLoS ONE">
        <title>An integrated genetic and cytogenetic map of the cucumber genome.</title>
        <authorList>
            <person name="Ren Y."/>
            <person name="Zhang Z."/>
            <person name="Liu J."/>
            <person name="Staub J.E."/>
            <person name="Han Y."/>
            <person name="Cheng Z."/>
            <person name="Li X."/>
            <person name="Lu J."/>
            <person name="Miao H."/>
            <person name="Kang H."/>
            <person name="Xie B."/>
            <person name="Gu X."/>
            <person name="Wang X."/>
            <person name="Du Y."/>
            <person name="Jin W."/>
            <person name="Huang S."/>
        </authorList>
    </citation>
    <scope>NUCLEOTIDE SEQUENCE [LARGE SCALE GENOMIC DNA]</scope>
    <source>
        <strain evidence="23">cv. 9930</strain>
    </source>
</reference>
<organism evidence="22 23">
    <name type="scientific">Cucumis sativus</name>
    <name type="common">Cucumber</name>
    <dbReference type="NCBI Taxonomy" id="3659"/>
    <lineage>
        <taxon>Eukaryota</taxon>
        <taxon>Viridiplantae</taxon>
        <taxon>Streptophyta</taxon>
        <taxon>Embryophyta</taxon>
        <taxon>Tracheophyta</taxon>
        <taxon>Spermatophyta</taxon>
        <taxon>Magnoliopsida</taxon>
        <taxon>eudicotyledons</taxon>
        <taxon>Gunneridae</taxon>
        <taxon>Pentapetalae</taxon>
        <taxon>rosids</taxon>
        <taxon>fabids</taxon>
        <taxon>Cucurbitales</taxon>
        <taxon>Cucurbitaceae</taxon>
        <taxon>Benincaseae</taxon>
        <taxon>Cucumis</taxon>
    </lineage>
</organism>
<reference evidence="22 23" key="1">
    <citation type="journal article" date="2009" name="Nat. Genet.">
        <title>The genome of the cucumber, Cucumis sativus L.</title>
        <authorList>
            <person name="Huang S."/>
            <person name="Li R."/>
            <person name="Zhang Z."/>
            <person name="Li L."/>
            <person name="Gu X."/>
            <person name="Fan W."/>
            <person name="Lucas W.J."/>
            <person name="Wang X."/>
            <person name="Xie B."/>
            <person name="Ni P."/>
            <person name="Ren Y."/>
            <person name="Zhu H."/>
            <person name="Li J."/>
            <person name="Lin K."/>
            <person name="Jin W."/>
            <person name="Fei Z."/>
            <person name="Li G."/>
            <person name="Staub J."/>
            <person name="Kilian A."/>
            <person name="van der Vossen E.A."/>
            <person name="Wu Y."/>
            <person name="Guo J."/>
            <person name="He J."/>
            <person name="Jia Z."/>
            <person name="Ren Y."/>
            <person name="Tian G."/>
            <person name="Lu Y."/>
            <person name="Ruan J."/>
            <person name="Qian W."/>
            <person name="Wang M."/>
            <person name="Huang Q."/>
            <person name="Li B."/>
            <person name="Xuan Z."/>
            <person name="Cao J."/>
            <person name="Asan"/>
            <person name="Wu Z."/>
            <person name="Zhang J."/>
            <person name="Cai Q."/>
            <person name="Bai Y."/>
            <person name="Zhao B."/>
            <person name="Han Y."/>
            <person name="Li Y."/>
            <person name="Li X."/>
            <person name="Wang S."/>
            <person name="Shi Q."/>
            <person name="Liu S."/>
            <person name="Cho W.K."/>
            <person name="Kim J.Y."/>
            <person name="Xu Y."/>
            <person name="Heller-Uszynska K."/>
            <person name="Miao H."/>
            <person name="Cheng Z."/>
            <person name="Zhang S."/>
            <person name="Wu J."/>
            <person name="Yang Y."/>
            <person name="Kang H."/>
            <person name="Li M."/>
            <person name="Liang H."/>
            <person name="Ren X."/>
            <person name="Shi Z."/>
            <person name="Wen M."/>
            <person name="Jian M."/>
            <person name="Yang H."/>
            <person name="Zhang G."/>
            <person name="Yang Z."/>
            <person name="Chen R."/>
            <person name="Liu S."/>
            <person name="Li J."/>
            <person name="Ma L."/>
            <person name="Liu H."/>
            <person name="Zhou Y."/>
            <person name="Zhao J."/>
            <person name="Fang X."/>
            <person name="Li G."/>
            <person name="Fang L."/>
            <person name="Li Y."/>
            <person name="Liu D."/>
            <person name="Zheng H."/>
            <person name="Zhang Y."/>
            <person name="Qin N."/>
            <person name="Li Z."/>
            <person name="Yang G."/>
            <person name="Yang S."/>
            <person name="Bolund L."/>
            <person name="Kristiansen K."/>
            <person name="Zheng H."/>
            <person name="Li S."/>
            <person name="Zhang X."/>
            <person name="Yang H."/>
            <person name="Wang J."/>
            <person name="Sun R."/>
            <person name="Zhang B."/>
            <person name="Jiang S."/>
            <person name="Wang J."/>
            <person name="Du Y."/>
            <person name="Li S."/>
        </authorList>
    </citation>
    <scope>NUCLEOTIDE SEQUENCE [LARGE SCALE GENOMIC DNA]</scope>
    <source>
        <strain evidence="23">cv. 9930</strain>
    </source>
</reference>
<dbReference type="AlphaFoldDB" id="A0A0A0LLR5"/>
<dbReference type="FunFam" id="3.20.20.80:FF:000008">
    <property type="entry name" value="Glucan endo-1,3-beta-glucosidase 5"/>
    <property type="match status" value="1"/>
</dbReference>
<reference evidence="22 23" key="3">
    <citation type="journal article" date="2010" name="BMC Genomics">
        <title>Transcriptome sequencing and comparative analysis of cucumber flowers with different sex types.</title>
        <authorList>
            <person name="Guo S."/>
            <person name="Zheng Y."/>
            <person name="Joung J.G."/>
            <person name="Liu S."/>
            <person name="Zhang Z."/>
            <person name="Crasta O.R."/>
            <person name="Sobral B.W."/>
            <person name="Xu Y."/>
            <person name="Huang S."/>
            <person name="Fei Z."/>
        </authorList>
    </citation>
    <scope>NUCLEOTIDE SEQUENCE [LARGE SCALE GENOMIC DNA]</scope>
    <source>
        <strain evidence="23">cv. 9930</strain>
    </source>
</reference>
<dbReference type="GO" id="GO:0005886">
    <property type="term" value="C:plasma membrane"/>
    <property type="evidence" value="ECO:0000318"/>
    <property type="project" value="GO_Central"/>
</dbReference>
<sequence length="487" mass="53968">MTGATFAIAVTWTVLIVVTTTITSVVQAHLGANWGTMASHPLNPNIVVNLLEDNGIKKVKLFDSDSWTVSALAGSKIETIVGIPNDQLESLASDYNHAKDWVKENVTAHIYDGGVNIRYIAVGNEPFLTAYNGTYIKLTFPAMQNIQKALDEAGYSKKIKVTCPLNADVYESATNQPSDGQFRSDILDEMKDIVRFLSRNDAAFMVNIYPFLSLYLNSDFPVDFAFFDENGKSINDKGKKYTNVFDANFDTLVWSLKKIGLGDLKIIVGEVGWPTDGNKFATVELAKRFYDGLLKKLASKKGTPMRPNEKLEVYLFGLLDEDLKSIQPGFFERHWGLFRYDGKPKFSLDLTGKGNDKRLVAAKGVQYLEHKWCVVKNSVKDLGTISSQIDYACSMSDCTSLGYGSSCNNLNSRGNISYAYNMYFQMQDQSVEACVFGESAEIVTRNASVGSCLFPIQIDSIGQRLTPMNIVVFTATVLIGLVLSMYV</sequence>
<keyword evidence="7 20" id="KW-0732">Signal</keyword>
<keyword evidence="12" id="KW-0325">Glycoprotein</keyword>
<evidence type="ECO:0000256" key="12">
    <source>
        <dbReference type="ARBA" id="ARBA00023180"/>
    </source>
</evidence>
<evidence type="ECO:0000256" key="8">
    <source>
        <dbReference type="ARBA" id="ARBA00022801"/>
    </source>
</evidence>